<proteinExistence type="predicted"/>
<dbReference type="AlphaFoldDB" id="A0AAP0RT01"/>
<evidence type="ECO:0000313" key="2">
    <source>
        <dbReference type="Proteomes" id="UP001415857"/>
    </source>
</evidence>
<sequence>MMWFLPGRCQAVGRPRSQVTSKANLLCCRMLQDFQLIVLSLWLSIRLESALLSSRMSSAFVISRVCSYHFKVKGRIIFPGNCKGSYTAFGDFTVIFKAPLK</sequence>
<keyword evidence="2" id="KW-1185">Reference proteome</keyword>
<gene>
    <name evidence="1" type="ORF">L1049_012067</name>
</gene>
<evidence type="ECO:0000313" key="1">
    <source>
        <dbReference type="EMBL" id="KAK9283813.1"/>
    </source>
</evidence>
<dbReference type="EMBL" id="JBBPBK010000006">
    <property type="protein sequence ID" value="KAK9283813.1"/>
    <property type="molecule type" value="Genomic_DNA"/>
</dbReference>
<dbReference type="Proteomes" id="UP001415857">
    <property type="component" value="Unassembled WGS sequence"/>
</dbReference>
<name>A0AAP0RT01_LIQFO</name>
<reference evidence="1 2" key="1">
    <citation type="journal article" date="2024" name="Plant J.">
        <title>Genome sequences and population genomics reveal climatic adaptation and genomic divergence between two closely related sweetgum species.</title>
        <authorList>
            <person name="Xu W.Q."/>
            <person name="Ren C.Q."/>
            <person name="Zhang X.Y."/>
            <person name="Comes H.P."/>
            <person name="Liu X.H."/>
            <person name="Li Y.G."/>
            <person name="Kettle C.J."/>
            <person name="Jalonen R."/>
            <person name="Gaisberger H."/>
            <person name="Ma Y.Z."/>
            <person name="Qiu Y.X."/>
        </authorList>
    </citation>
    <scope>NUCLEOTIDE SEQUENCE [LARGE SCALE GENOMIC DNA]</scope>
    <source>
        <strain evidence="1">Hangzhou</strain>
    </source>
</reference>
<organism evidence="1 2">
    <name type="scientific">Liquidambar formosana</name>
    <name type="common">Formosan gum</name>
    <dbReference type="NCBI Taxonomy" id="63359"/>
    <lineage>
        <taxon>Eukaryota</taxon>
        <taxon>Viridiplantae</taxon>
        <taxon>Streptophyta</taxon>
        <taxon>Embryophyta</taxon>
        <taxon>Tracheophyta</taxon>
        <taxon>Spermatophyta</taxon>
        <taxon>Magnoliopsida</taxon>
        <taxon>eudicotyledons</taxon>
        <taxon>Gunneridae</taxon>
        <taxon>Pentapetalae</taxon>
        <taxon>Saxifragales</taxon>
        <taxon>Altingiaceae</taxon>
        <taxon>Liquidambar</taxon>
    </lineage>
</organism>
<accession>A0AAP0RT01</accession>
<protein>
    <submittedName>
        <fullName evidence="1">Uncharacterized protein</fullName>
    </submittedName>
</protein>
<comment type="caution">
    <text evidence="1">The sequence shown here is derived from an EMBL/GenBank/DDBJ whole genome shotgun (WGS) entry which is preliminary data.</text>
</comment>